<evidence type="ECO:0000313" key="4">
    <source>
        <dbReference type="Proteomes" id="UP000559809"/>
    </source>
</evidence>
<organism evidence="3 4">
    <name type="scientific">Parapusillimonas granuli</name>
    <dbReference type="NCBI Taxonomy" id="380911"/>
    <lineage>
        <taxon>Bacteria</taxon>
        <taxon>Pseudomonadati</taxon>
        <taxon>Pseudomonadota</taxon>
        <taxon>Betaproteobacteria</taxon>
        <taxon>Burkholderiales</taxon>
        <taxon>Alcaligenaceae</taxon>
        <taxon>Parapusillimonas</taxon>
    </lineage>
</organism>
<dbReference type="EMBL" id="JACCEM010000001">
    <property type="protein sequence ID" value="NYT48122.1"/>
    <property type="molecule type" value="Genomic_DNA"/>
</dbReference>
<evidence type="ECO:0000256" key="1">
    <source>
        <dbReference type="SAM" id="SignalP"/>
    </source>
</evidence>
<dbReference type="Gene3D" id="3.40.50.1980">
    <property type="entry name" value="Nitrogenase molybdenum iron protein domain"/>
    <property type="match status" value="2"/>
</dbReference>
<name>A0A853FWR7_9BURK</name>
<feature type="domain" description="Fe/B12 periplasmic-binding" evidence="2">
    <location>
        <begin position="49"/>
        <end position="347"/>
    </location>
</feature>
<dbReference type="PROSITE" id="PS50983">
    <property type="entry name" value="FE_B12_PBP"/>
    <property type="match status" value="1"/>
</dbReference>
<feature type="signal peptide" evidence="1">
    <location>
        <begin position="1"/>
        <end position="29"/>
    </location>
</feature>
<dbReference type="SUPFAM" id="SSF53807">
    <property type="entry name" value="Helical backbone' metal receptor"/>
    <property type="match status" value="1"/>
</dbReference>
<accession>A0A853FWR7</accession>
<sequence length="374" mass="40922">MRAAGVILKPWWRAAWLWCLLLVSLPAAAQIEIVDQAGRTVRLAEPARRIIFSEPGDFTMLAMLDENPARRIVAWNRWRLDQHTLNQWRSIDPEAFDRITQMSLDGPQNLNAEALIAHAPDLVVLDHFFGSAKQAVSQLEQAGIPVAILTLEANLRLRHPTEGIEKLAVLIGREERGKEVGAFIRERLDRVARRVARIKAEGGPLPTVLMEPHAGSGPCCMSMGEGRSMGDLVVLAGGRLIGSEIVDGMAGQLSAEYVIASDPAVYIGTGGQHMKARGGLLLGPDVDAATSRASLERVLRRVGLAQTRAVKEKRAHGIWHSGFSIVNLELIATWLHPAEFQDVDPAATLAEIDRRFMAKSLTGTFWTSLAPAKD</sequence>
<evidence type="ECO:0000313" key="3">
    <source>
        <dbReference type="EMBL" id="NYT48122.1"/>
    </source>
</evidence>
<dbReference type="PANTHER" id="PTHR30535:SF34">
    <property type="entry name" value="MOLYBDATE-BINDING PROTEIN MOLA"/>
    <property type="match status" value="1"/>
</dbReference>
<dbReference type="InterPro" id="IPR050902">
    <property type="entry name" value="ABC_Transporter_SBP"/>
</dbReference>
<feature type="chain" id="PRO_5032704916" evidence="1">
    <location>
        <begin position="30"/>
        <end position="374"/>
    </location>
</feature>
<protein>
    <submittedName>
        <fullName evidence="3">ABC transporter substrate-binding protein</fullName>
    </submittedName>
</protein>
<dbReference type="PANTHER" id="PTHR30535">
    <property type="entry name" value="VITAMIN B12-BINDING PROTEIN"/>
    <property type="match status" value="1"/>
</dbReference>
<proteinExistence type="predicted"/>
<dbReference type="AlphaFoldDB" id="A0A853FWR7"/>
<comment type="caution">
    <text evidence="3">The sequence shown here is derived from an EMBL/GenBank/DDBJ whole genome shotgun (WGS) entry which is preliminary data.</text>
</comment>
<dbReference type="Proteomes" id="UP000559809">
    <property type="component" value="Unassembled WGS sequence"/>
</dbReference>
<reference evidence="3 4" key="1">
    <citation type="submission" date="2020-07" db="EMBL/GenBank/DDBJ databases">
        <title>Taxonomic revisions and descriptions of new bacterial species based on genomic comparisons in the high-G+C-content subgroup of the family Alcaligenaceae.</title>
        <authorList>
            <person name="Szabo A."/>
            <person name="Felfoldi T."/>
        </authorList>
    </citation>
    <scope>NUCLEOTIDE SEQUENCE [LARGE SCALE GENOMIC DNA]</scope>
    <source>
        <strain evidence="3 4">LMG 24012</strain>
    </source>
</reference>
<dbReference type="InterPro" id="IPR002491">
    <property type="entry name" value="ABC_transptr_periplasmic_BD"/>
</dbReference>
<evidence type="ECO:0000259" key="2">
    <source>
        <dbReference type="PROSITE" id="PS50983"/>
    </source>
</evidence>
<dbReference type="Pfam" id="PF01497">
    <property type="entry name" value="Peripla_BP_2"/>
    <property type="match status" value="1"/>
</dbReference>
<keyword evidence="1" id="KW-0732">Signal</keyword>
<keyword evidence="4" id="KW-1185">Reference proteome</keyword>
<gene>
    <name evidence="3" type="ORF">H0A72_02250</name>
</gene>
<dbReference type="RefSeq" id="WP_180153403.1">
    <property type="nucleotide sequence ID" value="NZ_JACCEM010000001.1"/>
</dbReference>